<protein>
    <recommendedName>
        <fullName evidence="2">TUG ubiquitin-like domain-containing protein</fullName>
    </recommendedName>
</protein>
<feature type="region of interest" description="Disordered" evidence="1">
    <location>
        <begin position="452"/>
        <end position="491"/>
    </location>
</feature>
<organism evidence="3 4">
    <name type="scientific">[Candida] railenensis</name>
    <dbReference type="NCBI Taxonomy" id="45579"/>
    <lineage>
        <taxon>Eukaryota</taxon>
        <taxon>Fungi</taxon>
        <taxon>Dikarya</taxon>
        <taxon>Ascomycota</taxon>
        <taxon>Saccharomycotina</taxon>
        <taxon>Pichiomycetes</taxon>
        <taxon>Debaryomycetaceae</taxon>
        <taxon>Kurtzmaniella</taxon>
    </lineage>
</organism>
<name>A0A9P0VWU7_9ASCO</name>
<feature type="domain" description="TUG ubiquitin-like" evidence="2">
    <location>
        <begin position="5"/>
        <end position="69"/>
    </location>
</feature>
<feature type="compositionally biased region" description="Basic and acidic residues" evidence="1">
    <location>
        <begin position="231"/>
        <end position="259"/>
    </location>
</feature>
<dbReference type="Proteomes" id="UP000837801">
    <property type="component" value="Unassembled WGS sequence"/>
</dbReference>
<dbReference type="AlphaFoldDB" id="A0A9P0VWU7"/>
<sequence length="491" mass="56126">MSFQVTYKLKTLKVTCPANSSISQLTELAKKKFKLDGDTVVDLLYKDKVLDSSLPLRFANISNNAKLVLKVSESESKEISIKLTLPTGGSHITKINNHKTIADLLNMVENERGTSILDQEKFGSAQLQVLNSKLNETDFPSSRIVSIVGNGANSVVCRLSYANESDKDRRIEEQNRIVKLQVEEQRVRNQMKKEEEKMNEDLLARKRAEEREQGSTNDATGEEMEVDDGTEGVREVPKEETKTEKSNAEETRAEETRAEEIEEEDDELESAVEHSVQVNTPQIFLPSDSASGIYDHSEETYEMTVAQAQTYHKILTDSMRPQKPKQRIHRIPETYFVRIKFPDLSTLQLTFSDGPTVKFGSLLKKLDEMLLPEFRNRYNLKFGYPPFTLIPFSFKTNDQFLHEFKVSKNSNDAFAERMLLIWELTDSHSVGGDHKGPYINKQGNDVIVTTNNERPEIQLESHRGDLPDDKEEKKHKKDEGKKLPKWLKLNK</sequence>
<feature type="region of interest" description="Disordered" evidence="1">
    <location>
        <begin position="188"/>
        <end position="274"/>
    </location>
</feature>
<proteinExistence type="predicted"/>
<feature type="compositionally biased region" description="Basic and acidic residues" evidence="1">
    <location>
        <begin position="453"/>
        <end position="482"/>
    </location>
</feature>
<dbReference type="InterPro" id="IPR021569">
    <property type="entry name" value="TUG-UBL1"/>
</dbReference>
<dbReference type="GO" id="GO:0005737">
    <property type="term" value="C:cytoplasm"/>
    <property type="evidence" value="ECO:0007669"/>
    <property type="project" value="TreeGrafter"/>
</dbReference>
<dbReference type="GO" id="GO:0006886">
    <property type="term" value="P:intracellular protein transport"/>
    <property type="evidence" value="ECO:0007669"/>
    <property type="project" value="TreeGrafter"/>
</dbReference>
<dbReference type="InterPro" id="IPR029071">
    <property type="entry name" value="Ubiquitin-like_domsf"/>
</dbReference>
<dbReference type="Gene3D" id="3.10.20.90">
    <property type="entry name" value="Phosphatidylinositol 3-kinase Catalytic Subunit, Chain A, domain 1"/>
    <property type="match status" value="1"/>
</dbReference>
<evidence type="ECO:0000313" key="4">
    <source>
        <dbReference type="Proteomes" id="UP000837801"/>
    </source>
</evidence>
<feature type="compositionally biased region" description="Acidic residues" evidence="1">
    <location>
        <begin position="220"/>
        <end position="230"/>
    </location>
</feature>
<feature type="compositionally biased region" description="Basic and acidic residues" evidence="1">
    <location>
        <begin position="188"/>
        <end position="213"/>
    </location>
</feature>
<reference evidence="3" key="1">
    <citation type="submission" date="2022-03" db="EMBL/GenBank/DDBJ databases">
        <authorList>
            <person name="Legras J.-L."/>
            <person name="Devillers H."/>
            <person name="Grondin C."/>
        </authorList>
    </citation>
    <scope>NUCLEOTIDE SEQUENCE</scope>
    <source>
        <strain evidence="3">CLIB 1423</strain>
    </source>
</reference>
<dbReference type="OrthoDB" id="440781at2759"/>
<comment type="caution">
    <text evidence="3">The sequence shown here is derived from an EMBL/GenBank/DDBJ whole genome shotgun (WGS) entry which is preliminary data.</text>
</comment>
<evidence type="ECO:0000313" key="3">
    <source>
        <dbReference type="EMBL" id="CAH2350820.1"/>
    </source>
</evidence>
<evidence type="ECO:0000259" key="2">
    <source>
        <dbReference type="Pfam" id="PF11470"/>
    </source>
</evidence>
<dbReference type="PANTHER" id="PTHR46467:SF1">
    <property type="entry name" value="TETHER CONTAINING UBX DOMAIN FOR GLUT4"/>
    <property type="match status" value="1"/>
</dbReference>
<dbReference type="GO" id="GO:0005634">
    <property type="term" value="C:nucleus"/>
    <property type="evidence" value="ECO:0007669"/>
    <property type="project" value="TreeGrafter"/>
</dbReference>
<gene>
    <name evidence="3" type="ORF">CLIB1423_02S05908</name>
</gene>
<dbReference type="SUPFAM" id="SSF54236">
    <property type="entry name" value="Ubiquitin-like"/>
    <property type="match status" value="1"/>
</dbReference>
<dbReference type="GO" id="GO:0012506">
    <property type="term" value="C:vesicle membrane"/>
    <property type="evidence" value="ECO:0007669"/>
    <property type="project" value="TreeGrafter"/>
</dbReference>
<evidence type="ECO:0000256" key="1">
    <source>
        <dbReference type="SAM" id="MobiDB-lite"/>
    </source>
</evidence>
<feature type="compositionally biased region" description="Acidic residues" evidence="1">
    <location>
        <begin position="260"/>
        <end position="270"/>
    </location>
</feature>
<dbReference type="EMBL" id="CAKXYY010000002">
    <property type="protein sequence ID" value="CAH2350820.1"/>
    <property type="molecule type" value="Genomic_DNA"/>
</dbReference>
<dbReference type="Pfam" id="PF11470">
    <property type="entry name" value="TUG-UBL1"/>
    <property type="match status" value="1"/>
</dbReference>
<accession>A0A9P0VWU7</accession>
<dbReference type="PANTHER" id="PTHR46467">
    <property type="entry name" value="TETHER CONTAINING UBX DOMAIN FOR GLUT4"/>
    <property type="match status" value="1"/>
</dbReference>
<keyword evidence="4" id="KW-1185">Reference proteome</keyword>